<feature type="region of interest" description="Disordered" evidence="1">
    <location>
        <begin position="41"/>
        <end position="66"/>
    </location>
</feature>
<dbReference type="AlphaFoldDB" id="A0AAV7B9J6"/>
<gene>
    <name evidence="2" type="ORF">GDO81_014265</name>
</gene>
<evidence type="ECO:0000313" key="2">
    <source>
        <dbReference type="EMBL" id="KAG8569107.1"/>
    </source>
</evidence>
<protein>
    <submittedName>
        <fullName evidence="2">Uncharacterized protein</fullName>
    </submittedName>
</protein>
<feature type="compositionally biased region" description="Polar residues" evidence="1">
    <location>
        <begin position="57"/>
        <end position="66"/>
    </location>
</feature>
<reference evidence="2" key="1">
    <citation type="thesis" date="2020" institute="ProQuest LLC" country="789 East Eisenhower Parkway, Ann Arbor, MI, USA">
        <title>Comparative Genomics and Chromosome Evolution.</title>
        <authorList>
            <person name="Mudd A.B."/>
        </authorList>
    </citation>
    <scope>NUCLEOTIDE SEQUENCE</scope>
    <source>
        <strain evidence="2">237g6f4</strain>
        <tissue evidence="2">Blood</tissue>
    </source>
</reference>
<dbReference type="EMBL" id="WNYA01000006">
    <property type="protein sequence ID" value="KAG8569107.1"/>
    <property type="molecule type" value="Genomic_DNA"/>
</dbReference>
<feature type="region of interest" description="Disordered" evidence="1">
    <location>
        <begin position="1"/>
        <end position="22"/>
    </location>
</feature>
<sequence>MARPCVTRPYGSKSCSPSVLGRPSAHQLTAGLLNAEQAVHKTASKGKVVRHPDTRGTADQNLRTNL</sequence>
<evidence type="ECO:0000313" key="3">
    <source>
        <dbReference type="Proteomes" id="UP000824782"/>
    </source>
</evidence>
<name>A0AAV7B9J6_ENGPU</name>
<evidence type="ECO:0000256" key="1">
    <source>
        <dbReference type="SAM" id="MobiDB-lite"/>
    </source>
</evidence>
<proteinExistence type="predicted"/>
<keyword evidence="3" id="KW-1185">Reference proteome</keyword>
<dbReference type="Proteomes" id="UP000824782">
    <property type="component" value="Unassembled WGS sequence"/>
</dbReference>
<accession>A0AAV7B9J6</accession>
<organism evidence="2 3">
    <name type="scientific">Engystomops pustulosus</name>
    <name type="common">Tungara frog</name>
    <name type="synonym">Physalaemus pustulosus</name>
    <dbReference type="NCBI Taxonomy" id="76066"/>
    <lineage>
        <taxon>Eukaryota</taxon>
        <taxon>Metazoa</taxon>
        <taxon>Chordata</taxon>
        <taxon>Craniata</taxon>
        <taxon>Vertebrata</taxon>
        <taxon>Euteleostomi</taxon>
        <taxon>Amphibia</taxon>
        <taxon>Batrachia</taxon>
        <taxon>Anura</taxon>
        <taxon>Neobatrachia</taxon>
        <taxon>Hyloidea</taxon>
        <taxon>Leptodactylidae</taxon>
        <taxon>Leiuperinae</taxon>
        <taxon>Engystomops</taxon>
    </lineage>
</organism>
<comment type="caution">
    <text evidence="2">The sequence shown here is derived from an EMBL/GenBank/DDBJ whole genome shotgun (WGS) entry which is preliminary data.</text>
</comment>